<sequence>MTPNFALTLSSEGLGLLHRVPTGWHLVGNVPFDAEDMPRALTALRESAVQLDPDGLSVKLVLPEDQIKYLAVPTQGTTPDKFEALAHKAIDGATPYALNELAVDWSEQDGQLYVAAVARETLAEAEAFAHEHQFNPVSFVAQPPNGTFVGEPFFGGTHIATELFGGPVTPDKDPIKLVGLAGFPDPKPESNSAPEPEPAKETPLIEEIGVPSFDVLEAHKDVTPPLVVKAPNIIDAPDEPEDYEAAARLAEAEMGPAMPLTPEEEDLMNARSQAEPKPTASSGFDDLPAPEGIVPPDPKTPGAPESSTSKPHEPDQPVASFSTVRTQRVEMDGATAPLRGYKRGSQNDHSQDPEQPKSPKPIPVADIRPDDPEAAMLNLGDSLRPTEPQAPARGTGLPLFNTDRPSDDPNDDVAQTPEAYSLPAAPPLATAPANEAERLTLFGAREGGDRTVKPRYLGLMLSAVLLIGLVIVTGWVSLGGGLSSLFSPGAPETIAEGLPTEGATEEELAEAGTPATASTEPQDGEAALRPAPDTDPVLQTGDEPQADPDLLRPPTPQETEERYATSGIWQSAPDQPSVPPESALDDLYVASIDHPVLAFDAVALPDPTRVLTDTAPSERANPVAAGTRFDFDERGLVKPSKDGAMSPEGVLIYSGAPPAVPPKWPERQEDQGALSQPETTRLAAVRPKPRPEDLIEQTERSNLGGRTRSELAGLRPKVRPESAQAIAEAEVEEAPTEQAVLASLKPKGRPAEFAAIVKRSEPTETQPATGAIFKPQTVQPSLPSKASVARQATVKNQINLRKINLIGVYGQTRDRRALVRLSNGRYKKVQVGDRIDGGKVAAIGDDELSYVKSGRTVTLKMPRG</sequence>
<feature type="transmembrane region" description="Helical" evidence="2">
    <location>
        <begin position="456"/>
        <end position="478"/>
    </location>
</feature>
<dbReference type="STRING" id="53501.SAMN04488043_1063"/>
<evidence type="ECO:0000256" key="2">
    <source>
        <dbReference type="SAM" id="Phobius"/>
    </source>
</evidence>
<keyword evidence="2" id="KW-0472">Membrane</keyword>
<feature type="compositionally biased region" description="Basic and acidic residues" evidence="1">
    <location>
        <begin position="689"/>
        <end position="699"/>
    </location>
</feature>
<dbReference type="EMBL" id="CYSA01000028">
    <property type="protein sequence ID" value="CUH68397.1"/>
    <property type="molecule type" value="Genomic_DNA"/>
</dbReference>
<evidence type="ECO:0000313" key="4">
    <source>
        <dbReference type="Proteomes" id="UP000051587"/>
    </source>
</evidence>
<feature type="region of interest" description="Disordered" evidence="1">
    <location>
        <begin position="181"/>
        <end position="202"/>
    </location>
</feature>
<feature type="compositionally biased region" description="Basic and acidic residues" evidence="1">
    <location>
        <begin position="345"/>
        <end position="357"/>
    </location>
</feature>
<gene>
    <name evidence="3" type="ORF">TG4357_03542</name>
</gene>
<keyword evidence="2" id="KW-0812">Transmembrane</keyword>
<evidence type="ECO:0000313" key="3">
    <source>
        <dbReference type="EMBL" id="CUH68397.1"/>
    </source>
</evidence>
<feature type="region of interest" description="Disordered" evidence="1">
    <location>
        <begin position="657"/>
        <end position="708"/>
    </location>
</feature>
<dbReference type="OrthoDB" id="7870459at2"/>
<dbReference type="Proteomes" id="UP000051587">
    <property type="component" value="Unassembled WGS sequence"/>
</dbReference>
<keyword evidence="4" id="KW-1185">Reference proteome</keyword>
<keyword evidence="2" id="KW-1133">Transmembrane helix</keyword>
<evidence type="ECO:0000256" key="1">
    <source>
        <dbReference type="SAM" id="MobiDB-lite"/>
    </source>
</evidence>
<reference evidence="3 4" key="1">
    <citation type="submission" date="2015-09" db="EMBL/GenBank/DDBJ databases">
        <authorList>
            <consortium name="Swine Surveillance"/>
        </authorList>
    </citation>
    <scope>NUCLEOTIDE SEQUENCE [LARGE SCALE GENOMIC DNA]</scope>
    <source>
        <strain evidence="3 4">CECT 4357</strain>
    </source>
</reference>
<dbReference type="AlphaFoldDB" id="A0A0P1FKD1"/>
<name>A0A0P1FKD1_THAGE</name>
<proteinExistence type="predicted"/>
<feature type="region of interest" description="Disordered" evidence="1">
    <location>
        <begin position="259"/>
        <end position="417"/>
    </location>
</feature>
<feature type="region of interest" description="Disordered" evidence="1">
    <location>
        <begin position="501"/>
        <end position="582"/>
    </location>
</feature>
<protein>
    <submittedName>
        <fullName evidence="3">Type IV pilus biogenesis</fullName>
    </submittedName>
</protein>
<dbReference type="RefSeq" id="WP_058264224.1">
    <property type="nucleotide sequence ID" value="NZ_CP051181.1"/>
</dbReference>
<accession>A0A0P1FKD1</accession>
<organism evidence="3 4">
    <name type="scientific">Thalassovita gelatinovora</name>
    <name type="common">Thalassobius gelatinovorus</name>
    <dbReference type="NCBI Taxonomy" id="53501"/>
    <lineage>
        <taxon>Bacteria</taxon>
        <taxon>Pseudomonadati</taxon>
        <taxon>Pseudomonadota</taxon>
        <taxon>Alphaproteobacteria</taxon>
        <taxon>Rhodobacterales</taxon>
        <taxon>Roseobacteraceae</taxon>
        <taxon>Thalassovita</taxon>
    </lineage>
</organism>